<feature type="transmembrane region" description="Helical" evidence="1">
    <location>
        <begin position="595"/>
        <end position="615"/>
    </location>
</feature>
<proteinExistence type="predicted"/>
<dbReference type="AlphaFoldDB" id="A0A8K0R153"/>
<keyword evidence="1" id="KW-0472">Membrane</keyword>
<dbReference type="EMBL" id="JAGMVJ010000016">
    <property type="protein sequence ID" value="KAH7079730.1"/>
    <property type="molecule type" value="Genomic_DNA"/>
</dbReference>
<dbReference type="OrthoDB" id="5429634at2759"/>
<feature type="transmembrane region" description="Helical" evidence="1">
    <location>
        <begin position="389"/>
        <end position="412"/>
    </location>
</feature>
<dbReference type="Proteomes" id="UP000813461">
    <property type="component" value="Unassembled WGS sequence"/>
</dbReference>
<keyword evidence="1" id="KW-1133">Transmembrane helix</keyword>
<organism evidence="3 4">
    <name type="scientific">Paraphoma chrysanthemicola</name>
    <dbReference type="NCBI Taxonomy" id="798071"/>
    <lineage>
        <taxon>Eukaryota</taxon>
        <taxon>Fungi</taxon>
        <taxon>Dikarya</taxon>
        <taxon>Ascomycota</taxon>
        <taxon>Pezizomycotina</taxon>
        <taxon>Dothideomycetes</taxon>
        <taxon>Pleosporomycetidae</taxon>
        <taxon>Pleosporales</taxon>
        <taxon>Pleosporineae</taxon>
        <taxon>Phaeosphaeriaceae</taxon>
        <taxon>Paraphoma</taxon>
    </lineage>
</organism>
<accession>A0A8K0R153</accession>
<comment type="caution">
    <text evidence="3">The sequence shown here is derived from an EMBL/GenBank/DDBJ whole genome shotgun (WGS) entry which is preliminary data.</text>
</comment>
<sequence length="697" mass="76786">MDESASRSLLSELKNAKSNETLWVGHLVPGDTPPRAKRGRLGHRFRHTKSYLHLSYLRRRYTGWRGGVLVSLVVCGVALLVNIILTIVAASSWKIEEKIATAFTGDCAVATRQTTVAHFFINVLSSGLLGASNYCMQRLVAPTRKEIDIAHAHKTWLDIGIPSVRNLFHIAPLRVFLWLVLVLSSVPLHFLYNSAVFGTISANVVTFEQSRASGDLTALSWFSREGAMYANITSTLCRERYNAQLITSHGSGWGLLADSSLAQGSPPGDEGIGKFGLVDGYSYCISEITPPHCQVQLSLTIMVIVIVANFVKVGAIAVILLCLDQETIVTIGDAIQSFLKSADSTTQNHCLLSRLNIETQWRSTDRSVTQSWRQRYRPCWYVACSPRRWLVSVLCSLAVIVPASLLVATAQLERVSRTTVGWNGLGVISGDHFLNLELPSGGGSILTSVLIVNSPQILISFMYVLYNGAFTCMLAGREWSQYAIKRASLRVTSPVEGQRSTHFLQLPYSWSIPLLAGSILLHWFVSQSLFLARVAFYKDGEPFMTDFYKNNTRNDTRWVPDVNGSHSLSEFDTHSELSFMHLSGNTFTGIGYSDIALVASFSIVLGLTIVCRVIAGFRTFPRGLPIGGTNSAVISAACHVRYTNEGDKANEDIAEQSLQWGVTIRGGSDRIGHLCFSDGEVRRPEYNHFYAGVGMLE</sequence>
<evidence type="ECO:0000259" key="2">
    <source>
        <dbReference type="Pfam" id="PF20163"/>
    </source>
</evidence>
<evidence type="ECO:0000313" key="4">
    <source>
        <dbReference type="Proteomes" id="UP000813461"/>
    </source>
</evidence>
<name>A0A8K0R153_9PLEO</name>
<feature type="transmembrane region" description="Helical" evidence="1">
    <location>
        <begin position="299"/>
        <end position="323"/>
    </location>
</feature>
<evidence type="ECO:0000256" key="1">
    <source>
        <dbReference type="SAM" id="Phobius"/>
    </source>
</evidence>
<reference evidence="3" key="1">
    <citation type="journal article" date="2021" name="Nat. Commun.">
        <title>Genetic determinants of endophytism in the Arabidopsis root mycobiome.</title>
        <authorList>
            <person name="Mesny F."/>
            <person name="Miyauchi S."/>
            <person name="Thiergart T."/>
            <person name="Pickel B."/>
            <person name="Atanasova L."/>
            <person name="Karlsson M."/>
            <person name="Huettel B."/>
            <person name="Barry K.W."/>
            <person name="Haridas S."/>
            <person name="Chen C."/>
            <person name="Bauer D."/>
            <person name="Andreopoulos W."/>
            <person name="Pangilinan J."/>
            <person name="LaButti K."/>
            <person name="Riley R."/>
            <person name="Lipzen A."/>
            <person name="Clum A."/>
            <person name="Drula E."/>
            <person name="Henrissat B."/>
            <person name="Kohler A."/>
            <person name="Grigoriev I.V."/>
            <person name="Martin F.M."/>
            <person name="Hacquard S."/>
        </authorList>
    </citation>
    <scope>NUCLEOTIDE SEQUENCE</scope>
    <source>
        <strain evidence="3">MPI-SDFR-AT-0120</strain>
    </source>
</reference>
<protein>
    <recommendedName>
        <fullName evidence="2">DUF6536 domain-containing protein</fullName>
    </recommendedName>
</protein>
<dbReference type="PANTHER" id="PTHR35395:SF1">
    <property type="entry name" value="DUF6536 DOMAIN-CONTAINING PROTEIN"/>
    <property type="match status" value="1"/>
</dbReference>
<feature type="transmembrane region" description="Helical" evidence="1">
    <location>
        <begin position="68"/>
        <end position="95"/>
    </location>
</feature>
<feature type="transmembrane region" description="Helical" evidence="1">
    <location>
        <begin position="115"/>
        <end position="136"/>
    </location>
</feature>
<feature type="domain" description="DUF6536" evidence="2">
    <location>
        <begin position="64"/>
        <end position="205"/>
    </location>
</feature>
<feature type="transmembrane region" description="Helical" evidence="1">
    <location>
        <begin position="175"/>
        <end position="192"/>
    </location>
</feature>
<gene>
    <name evidence="3" type="ORF">FB567DRAFT_533217</name>
</gene>
<dbReference type="InterPro" id="IPR046623">
    <property type="entry name" value="DUF6536"/>
</dbReference>
<feature type="transmembrane region" description="Helical" evidence="1">
    <location>
        <begin position="508"/>
        <end position="525"/>
    </location>
</feature>
<keyword evidence="1" id="KW-0812">Transmembrane</keyword>
<keyword evidence="4" id="KW-1185">Reference proteome</keyword>
<dbReference type="PANTHER" id="PTHR35395">
    <property type="entry name" value="DUF6536 DOMAIN-CONTAINING PROTEIN"/>
    <property type="match status" value="1"/>
</dbReference>
<evidence type="ECO:0000313" key="3">
    <source>
        <dbReference type="EMBL" id="KAH7079730.1"/>
    </source>
</evidence>
<dbReference type="Pfam" id="PF20163">
    <property type="entry name" value="DUF6536"/>
    <property type="match status" value="1"/>
</dbReference>